<name>B0CRY6_LACBS</name>
<dbReference type="PANTHER" id="PTHR35043">
    <property type="entry name" value="TRANSCRIPTION FACTOR DOMAIN-CONTAINING PROTEIN"/>
    <property type="match status" value="1"/>
</dbReference>
<dbReference type="RefSeq" id="XP_001874760.1">
    <property type="nucleotide sequence ID" value="XM_001874725.1"/>
</dbReference>
<organism evidence="3">
    <name type="scientific">Laccaria bicolor (strain S238N-H82 / ATCC MYA-4686)</name>
    <name type="common">Bicoloured deceiver</name>
    <name type="synonym">Laccaria laccata var. bicolor</name>
    <dbReference type="NCBI Taxonomy" id="486041"/>
    <lineage>
        <taxon>Eukaryota</taxon>
        <taxon>Fungi</taxon>
        <taxon>Dikarya</taxon>
        <taxon>Basidiomycota</taxon>
        <taxon>Agaricomycotina</taxon>
        <taxon>Agaricomycetes</taxon>
        <taxon>Agaricomycetidae</taxon>
        <taxon>Agaricales</taxon>
        <taxon>Agaricineae</taxon>
        <taxon>Hydnangiaceae</taxon>
        <taxon>Laccaria</taxon>
    </lineage>
</organism>
<feature type="transmembrane region" description="Helical" evidence="1">
    <location>
        <begin position="69"/>
        <end position="90"/>
    </location>
</feature>
<keyword evidence="1" id="KW-0812">Transmembrane</keyword>
<feature type="non-terminal residue" evidence="2">
    <location>
        <position position="1"/>
    </location>
</feature>
<feature type="transmembrane region" description="Helical" evidence="1">
    <location>
        <begin position="96"/>
        <end position="113"/>
    </location>
</feature>
<dbReference type="InParanoid" id="B0CRY6"/>
<gene>
    <name evidence="2" type="ORF">LACBIDRAFT_229647</name>
</gene>
<keyword evidence="3" id="KW-1185">Reference proteome</keyword>
<evidence type="ECO:0000256" key="1">
    <source>
        <dbReference type="SAM" id="Phobius"/>
    </source>
</evidence>
<dbReference type="GeneID" id="6071076"/>
<dbReference type="KEGG" id="lbc:LACBIDRAFT_229647"/>
<proteinExistence type="predicted"/>
<dbReference type="HOGENOM" id="CLU_022883_6_0_1"/>
<dbReference type="AlphaFoldDB" id="B0CRY6"/>
<keyword evidence="1" id="KW-0472">Membrane</keyword>
<dbReference type="EMBL" id="DS547092">
    <property type="protein sequence ID" value="EDR14201.1"/>
    <property type="molecule type" value="Genomic_DNA"/>
</dbReference>
<dbReference type="PANTHER" id="PTHR35043:SF7">
    <property type="entry name" value="TRANSCRIPTION FACTOR DOMAIN-CONTAINING PROTEIN"/>
    <property type="match status" value="1"/>
</dbReference>
<evidence type="ECO:0000313" key="3">
    <source>
        <dbReference type="Proteomes" id="UP000001194"/>
    </source>
</evidence>
<feature type="transmembrane region" description="Helical" evidence="1">
    <location>
        <begin position="269"/>
        <end position="292"/>
    </location>
</feature>
<evidence type="ECO:0000313" key="2">
    <source>
        <dbReference type="EMBL" id="EDR14201.1"/>
    </source>
</evidence>
<feature type="transmembrane region" description="Helical" evidence="1">
    <location>
        <begin position="202"/>
        <end position="226"/>
    </location>
</feature>
<reference evidence="2 3" key="1">
    <citation type="journal article" date="2008" name="Nature">
        <title>The genome of Laccaria bicolor provides insights into mycorrhizal symbiosis.</title>
        <authorList>
            <person name="Martin F."/>
            <person name="Aerts A."/>
            <person name="Ahren D."/>
            <person name="Brun A."/>
            <person name="Danchin E.G.J."/>
            <person name="Duchaussoy F."/>
            <person name="Gibon J."/>
            <person name="Kohler A."/>
            <person name="Lindquist E."/>
            <person name="Pereda V."/>
            <person name="Salamov A."/>
            <person name="Shapiro H.J."/>
            <person name="Wuyts J."/>
            <person name="Blaudez D."/>
            <person name="Buee M."/>
            <person name="Brokstein P."/>
            <person name="Canbaeck B."/>
            <person name="Cohen D."/>
            <person name="Courty P.E."/>
            <person name="Coutinho P.M."/>
            <person name="Delaruelle C."/>
            <person name="Detter J.C."/>
            <person name="Deveau A."/>
            <person name="DiFazio S."/>
            <person name="Duplessis S."/>
            <person name="Fraissinet-Tachet L."/>
            <person name="Lucic E."/>
            <person name="Frey-Klett P."/>
            <person name="Fourrey C."/>
            <person name="Feussner I."/>
            <person name="Gay G."/>
            <person name="Grimwood J."/>
            <person name="Hoegger P.J."/>
            <person name="Jain P."/>
            <person name="Kilaru S."/>
            <person name="Labbe J."/>
            <person name="Lin Y.C."/>
            <person name="Legue V."/>
            <person name="Le Tacon F."/>
            <person name="Marmeisse R."/>
            <person name="Melayah D."/>
            <person name="Montanini B."/>
            <person name="Muratet M."/>
            <person name="Nehls U."/>
            <person name="Niculita-Hirzel H."/>
            <person name="Oudot-Le Secq M.P."/>
            <person name="Peter M."/>
            <person name="Quesneville H."/>
            <person name="Rajashekar B."/>
            <person name="Reich M."/>
            <person name="Rouhier N."/>
            <person name="Schmutz J."/>
            <person name="Yin T."/>
            <person name="Chalot M."/>
            <person name="Henrissat B."/>
            <person name="Kuees U."/>
            <person name="Lucas S."/>
            <person name="Van de Peer Y."/>
            <person name="Podila G.K."/>
            <person name="Polle A."/>
            <person name="Pukkila P.J."/>
            <person name="Richardson P.M."/>
            <person name="Rouze P."/>
            <person name="Sanders I.R."/>
            <person name="Stajich J.E."/>
            <person name="Tunlid A."/>
            <person name="Tuskan G."/>
            <person name="Grigoriev I.V."/>
        </authorList>
    </citation>
    <scope>NUCLEOTIDE SEQUENCE [LARGE SCALE GENOMIC DNA]</scope>
    <source>
        <strain evidence="3">S238N-H82 / ATCC MYA-4686</strain>
    </source>
</reference>
<accession>B0CRY6</accession>
<sequence>KGWLGWTKTHGFFIQMGGFRLLRTDDTPPRVLSPEEFEVLLETGQIGFPSITEEEIADKSKGDMLSKSLVVFQTFWFFVQCIARGVQGLVITELKLVTLAFAALNGVMHFFWWHKPLDVRSPVTIHLKEATESNLVIGHLPVQQENLRSPDSDLDGCVPEEVVDKKATKTTPPSFSGPLRRNNSRVPTYYAHKFDCEWEWELRILVVCTLFGVVFGSIHCIAWAFTFPSHVERVLWRTASLIVTCVPLLNALLSILYSSLFESLWQSAVEYSIAAGFVLYGLARMVLLVQAFTSLRALTPLAYETVQWTFFIPHIF</sequence>
<feature type="transmembrane region" description="Helical" evidence="1">
    <location>
        <begin position="238"/>
        <end position="257"/>
    </location>
</feature>
<dbReference type="OrthoDB" id="9451547at2759"/>
<keyword evidence="1" id="KW-1133">Transmembrane helix</keyword>
<dbReference type="Proteomes" id="UP000001194">
    <property type="component" value="Unassembled WGS sequence"/>
</dbReference>
<protein>
    <submittedName>
        <fullName evidence="2">Predicted protein</fullName>
    </submittedName>
</protein>